<reference evidence="1" key="1">
    <citation type="submission" date="2021-01" db="EMBL/GenBank/DDBJ databases">
        <authorList>
            <person name="Corre E."/>
            <person name="Pelletier E."/>
            <person name="Niang G."/>
            <person name="Scheremetjew M."/>
            <person name="Finn R."/>
            <person name="Kale V."/>
            <person name="Holt S."/>
            <person name="Cochrane G."/>
            <person name="Meng A."/>
            <person name="Brown T."/>
            <person name="Cohen L."/>
        </authorList>
    </citation>
    <scope>NUCLEOTIDE SEQUENCE</scope>
    <source>
        <strain evidence="1">UTEX LB 985</strain>
    </source>
</reference>
<evidence type="ECO:0000313" key="1">
    <source>
        <dbReference type="EMBL" id="CAD9532076.1"/>
    </source>
</evidence>
<gene>
    <name evidence="1" type="ORF">CBRE1094_LOCUS38406</name>
</gene>
<organism evidence="1">
    <name type="scientific">Haptolina brevifila</name>
    <dbReference type="NCBI Taxonomy" id="156173"/>
    <lineage>
        <taxon>Eukaryota</taxon>
        <taxon>Haptista</taxon>
        <taxon>Haptophyta</taxon>
        <taxon>Prymnesiophyceae</taxon>
        <taxon>Prymnesiales</taxon>
        <taxon>Prymnesiaceae</taxon>
        <taxon>Haptolina</taxon>
    </lineage>
</organism>
<name>A0A7S2IXN3_9EUKA</name>
<dbReference type="AlphaFoldDB" id="A0A7S2IXN3"/>
<sequence>MVANYAAPLAGQKRSATAVLPFVHCVPLPVEPHAVPEPQATAHVAALAEAERRTAASEEEARAAKAHAAEVDAQLKRVLRAVSDRMVAESRRAPPAQRSSMGGVVVMADRLERHTGLSREELRPYSRAMDLAFMALPPGRSNEEWFERIEGFFED</sequence>
<proteinExistence type="predicted"/>
<dbReference type="EMBL" id="HBGU01070293">
    <property type="protein sequence ID" value="CAD9532076.1"/>
    <property type="molecule type" value="Transcribed_RNA"/>
</dbReference>
<protein>
    <submittedName>
        <fullName evidence="1">Uncharacterized protein</fullName>
    </submittedName>
</protein>
<accession>A0A7S2IXN3</accession>